<evidence type="ECO:0000313" key="9">
    <source>
        <dbReference type="EMBL" id="REF30800.1"/>
    </source>
</evidence>
<gene>
    <name evidence="9" type="ORF">DFJ65_1820</name>
</gene>
<dbReference type="OrthoDB" id="9780560at2"/>
<feature type="transmembrane region" description="Helical" evidence="7">
    <location>
        <begin position="423"/>
        <end position="448"/>
    </location>
</feature>
<dbReference type="PANTHER" id="PTHR30572:SF4">
    <property type="entry name" value="ABC TRANSPORTER PERMEASE YTRF"/>
    <property type="match status" value="1"/>
</dbReference>
<reference evidence="9 10" key="1">
    <citation type="submission" date="2018-08" db="EMBL/GenBank/DDBJ databases">
        <title>Sequencing the genomes of 1000 actinobacteria strains.</title>
        <authorList>
            <person name="Klenk H.-P."/>
        </authorList>
    </citation>
    <scope>NUCLEOTIDE SEQUENCE [LARGE SCALE GENOMIC DNA]</scope>
    <source>
        <strain evidence="9 10">DSM 22967</strain>
    </source>
</reference>
<dbReference type="AlphaFoldDB" id="A0A3D9US29"/>
<keyword evidence="5 7" id="KW-0472">Membrane</keyword>
<keyword evidence="3 7" id="KW-0812">Transmembrane</keyword>
<keyword evidence="2" id="KW-1003">Cell membrane</keyword>
<proteinExistence type="inferred from homology"/>
<dbReference type="GO" id="GO:0005886">
    <property type="term" value="C:plasma membrane"/>
    <property type="evidence" value="ECO:0007669"/>
    <property type="project" value="UniProtKB-SubCell"/>
</dbReference>
<dbReference type="InterPro" id="IPR003838">
    <property type="entry name" value="ABC3_permease_C"/>
</dbReference>
<evidence type="ECO:0000256" key="2">
    <source>
        <dbReference type="ARBA" id="ARBA00022475"/>
    </source>
</evidence>
<comment type="subcellular location">
    <subcellularLocation>
        <location evidence="1">Cell membrane</location>
        <topology evidence="1">Multi-pass membrane protein</topology>
    </subcellularLocation>
</comment>
<feature type="transmembrane region" description="Helical" evidence="7">
    <location>
        <begin position="389"/>
        <end position="411"/>
    </location>
</feature>
<accession>A0A3D9US29</accession>
<feature type="transmembrane region" description="Helical" evidence="7">
    <location>
        <begin position="291"/>
        <end position="310"/>
    </location>
</feature>
<evidence type="ECO:0000313" key="10">
    <source>
        <dbReference type="Proteomes" id="UP000256253"/>
    </source>
</evidence>
<feature type="domain" description="ABC3 transporter permease C-terminal" evidence="8">
    <location>
        <begin position="63"/>
        <end position="183"/>
    </location>
</feature>
<dbReference type="InterPro" id="IPR050250">
    <property type="entry name" value="Macrolide_Exporter_MacB"/>
</dbReference>
<evidence type="ECO:0000259" key="8">
    <source>
        <dbReference type="Pfam" id="PF02687"/>
    </source>
</evidence>
<dbReference type="RefSeq" id="WP_115922737.1">
    <property type="nucleotide sequence ID" value="NZ_QTUA01000001.1"/>
</dbReference>
<evidence type="ECO:0000256" key="1">
    <source>
        <dbReference type="ARBA" id="ARBA00004651"/>
    </source>
</evidence>
<feature type="transmembrane region" description="Helical" evidence="7">
    <location>
        <begin position="204"/>
        <end position="222"/>
    </location>
</feature>
<evidence type="ECO:0000256" key="7">
    <source>
        <dbReference type="SAM" id="Phobius"/>
    </source>
</evidence>
<evidence type="ECO:0000256" key="5">
    <source>
        <dbReference type="ARBA" id="ARBA00023136"/>
    </source>
</evidence>
<dbReference type="PANTHER" id="PTHR30572">
    <property type="entry name" value="MEMBRANE COMPONENT OF TRANSPORTER-RELATED"/>
    <property type="match status" value="1"/>
</dbReference>
<feature type="transmembrane region" description="Helical" evidence="7">
    <location>
        <begin position="234"/>
        <end position="255"/>
    </location>
</feature>
<dbReference type="Proteomes" id="UP000256253">
    <property type="component" value="Unassembled WGS sequence"/>
</dbReference>
<feature type="transmembrane region" description="Helical" evidence="7">
    <location>
        <begin position="54"/>
        <end position="85"/>
    </location>
</feature>
<organism evidence="9 10">
    <name type="scientific">Calidifontibacter indicus</name>
    <dbReference type="NCBI Taxonomy" id="419650"/>
    <lineage>
        <taxon>Bacteria</taxon>
        <taxon>Bacillati</taxon>
        <taxon>Actinomycetota</taxon>
        <taxon>Actinomycetes</taxon>
        <taxon>Micrococcales</taxon>
        <taxon>Dermacoccaceae</taxon>
        <taxon>Calidifontibacter</taxon>
    </lineage>
</organism>
<feature type="transmembrane region" description="Helical" evidence="7">
    <location>
        <begin position="112"/>
        <end position="137"/>
    </location>
</feature>
<feature type="transmembrane region" description="Helical" evidence="7">
    <location>
        <begin position="21"/>
        <end position="42"/>
    </location>
</feature>
<evidence type="ECO:0000256" key="3">
    <source>
        <dbReference type="ARBA" id="ARBA00022692"/>
    </source>
</evidence>
<evidence type="ECO:0000256" key="4">
    <source>
        <dbReference type="ARBA" id="ARBA00022989"/>
    </source>
</evidence>
<dbReference type="GO" id="GO:0022857">
    <property type="term" value="F:transmembrane transporter activity"/>
    <property type="evidence" value="ECO:0007669"/>
    <property type="project" value="TreeGrafter"/>
</dbReference>
<dbReference type="EMBL" id="QTUA01000001">
    <property type="protein sequence ID" value="REF30800.1"/>
    <property type="molecule type" value="Genomic_DNA"/>
</dbReference>
<protein>
    <submittedName>
        <fullName evidence="9">Putative ABC transport system permease protein</fullName>
    </submittedName>
</protein>
<keyword evidence="4 7" id="KW-1133">Transmembrane helix</keyword>
<comment type="similarity">
    <text evidence="6">Belongs to the ABC-4 integral membrane protein family.</text>
</comment>
<evidence type="ECO:0000256" key="6">
    <source>
        <dbReference type="ARBA" id="ARBA00038076"/>
    </source>
</evidence>
<feature type="transmembrane region" description="Helical" evidence="7">
    <location>
        <begin position="157"/>
        <end position="175"/>
    </location>
</feature>
<feature type="domain" description="ABC3 transporter permease C-terminal" evidence="8">
    <location>
        <begin position="340"/>
        <end position="459"/>
    </location>
</feature>
<keyword evidence="10" id="KW-1185">Reference proteome</keyword>
<comment type="caution">
    <text evidence="9">The sequence shown here is derived from an EMBL/GenBank/DDBJ whole genome shotgun (WGS) entry which is preliminary data.</text>
</comment>
<name>A0A3D9US29_9MICO</name>
<feature type="transmembrane region" description="Helical" evidence="7">
    <location>
        <begin position="330"/>
        <end position="362"/>
    </location>
</feature>
<dbReference type="Pfam" id="PF02687">
    <property type="entry name" value="FtsX"/>
    <property type="match status" value="2"/>
</dbReference>
<sequence length="467" mass="48008">MSARISNRSLVMGSLRERSTITLVAGLSGFYAAALMMGASILQTLSAGDGSSVGVYLSIVAGVFIGIALYVAAVVITGCVATVIAGRLRQIATLRLIGADSRTLRRDVCRSCGIAGLVGGAIGILVGTLTADIARIWLVHRATLPARAYASVDVRSMFALVAVVGCAALAGYVGSRKVLEVNPAQAMTGVLDAHGTKRAGRVRAAFTVLLLVPGVALLALAMKLREHDSQAGFFVAFLGSVLAGSAVLIGASFIVPRLVALVGHLLGNDPAAQVARRNATADPMRTTRATVGLVVGVTLVTTFASGMKALQDSVAGWDLSPADERHAQQVLSTFSTVLICIVVISSVIAAVGFVSTMSLLVIQRRREIGLLRALGFTTRQVATMVTKEAVALGATAVLFGLLLGVTFGSVGAQSLVGSVNDGFVWGLPAPVLAAIVLCAVALVLVAALPPARRALRITPVQALRVEA</sequence>